<gene>
    <name evidence="3" type="ORF">J2R98_002629</name>
</gene>
<evidence type="ECO:0000259" key="2">
    <source>
        <dbReference type="Pfam" id="PF13439"/>
    </source>
</evidence>
<dbReference type="EMBL" id="JAUSUP010000013">
    <property type="protein sequence ID" value="MDQ0352778.1"/>
    <property type="molecule type" value="Genomic_DNA"/>
</dbReference>
<dbReference type="InterPro" id="IPR001296">
    <property type="entry name" value="Glyco_trans_1"/>
</dbReference>
<dbReference type="InterPro" id="IPR028098">
    <property type="entry name" value="Glyco_trans_4-like_N"/>
</dbReference>
<dbReference type="Proteomes" id="UP001236723">
    <property type="component" value="Unassembled WGS sequence"/>
</dbReference>
<evidence type="ECO:0000313" key="3">
    <source>
        <dbReference type="EMBL" id="MDQ0352778.1"/>
    </source>
</evidence>
<feature type="domain" description="Glycosyltransferase subfamily 4-like N-terminal" evidence="2">
    <location>
        <begin position="15"/>
        <end position="181"/>
    </location>
</feature>
<reference evidence="3 4" key="1">
    <citation type="submission" date="2023-07" db="EMBL/GenBank/DDBJ databases">
        <title>Genomic Encyclopedia of Type Strains, Phase IV (KMG-IV): sequencing the most valuable type-strain genomes for metagenomic binning, comparative biology and taxonomic classification.</title>
        <authorList>
            <person name="Goeker M."/>
        </authorList>
    </citation>
    <scope>NUCLEOTIDE SEQUENCE [LARGE SCALE GENOMIC DNA]</scope>
    <source>
        <strain evidence="3 4">DSM 15448</strain>
    </source>
</reference>
<evidence type="ECO:0000259" key="1">
    <source>
        <dbReference type="Pfam" id="PF00534"/>
    </source>
</evidence>
<comment type="caution">
    <text evidence="3">The sequence shown here is derived from an EMBL/GenBank/DDBJ whole genome shotgun (WGS) entry which is preliminary data.</text>
</comment>
<evidence type="ECO:0000313" key="4">
    <source>
        <dbReference type="Proteomes" id="UP001236723"/>
    </source>
</evidence>
<dbReference type="RefSeq" id="WP_307069635.1">
    <property type="nucleotide sequence ID" value="NZ_JAUSUP010000013.1"/>
</dbReference>
<dbReference type="SUPFAM" id="SSF53756">
    <property type="entry name" value="UDP-Glycosyltransferase/glycogen phosphorylase"/>
    <property type="match status" value="1"/>
</dbReference>
<protein>
    <submittedName>
        <fullName evidence="3">Glycosyltransferase involved in cell wall biosynthesis</fullName>
    </submittedName>
</protein>
<dbReference type="Gene3D" id="3.40.50.2000">
    <property type="entry name" value="Glycogen Phosphorylase B"/>
    <property type="match status" value="2"/>
</dbReference>
<sequence>MRILIATIFNYPHEGGLSTHMTTLKKGLETRGHTVDIISGSDFSKRDTTSIRGRSFIVNKFRKGKGQLLGDQLRMNLLKNLINNESSQYDVINTQDVFATLACKEMGIKIVETVHGYYTFEAISRGAYKENSKSAIKAKEIERDAYQSADDIICVDQRIKDYIKKEVSIEGNVIRNFIDLELFNTSQEQIENTFTKYNISNNKKILLVPRRLTEKNGVILPSLALPTILEEHPHVQLVYAGSGELLERLKNKVKELNIESNVMFLGSVPHHDMRSLFQGCDVVIVPSIHSKGVEEATSIAALEGMAAKKPVIAGGVGGLKEMINHSDNGMLFENENYNELAEHINILLRDSNLYNQIASSSYRYIKKNHALDTATAHFEQIYVQASEKK</sequence>
<accession>A0ABU0DWD0</accession>
<dbReference type="InterPro" id="IPR050194">
    <property type="entry name" value="Glycosyltransferase_grp1"/>
</dbReference>
<name>A0ABU0DWD0_9BACI</name>
<proteinExistence type="predicted"/>
<dbReference type="Pfam" id="PF00534">
    <property type="entry name" value="Glycos_transf_1"/>
    <property type="match status" value="1"/>
</dbReference>
<organism evidence="3 4">
    <name type="scientific">Alkalibacillus filiformis</name>
    <dbReference type="NCBI Taxonomy" id="200990"/>
    <lineage>
        <taxon>Bacteria</taxon>
        <taxon>Bacillati</taxon>
        <taxon>Bacillota</taxon>
        <taxon>Bacilli</taxon>
        <taxon>Bacillales</taxon>
        <taxon>Bacillaceae</taxon>
        <taxon>Alkalibacillus</taxon>
    </lineage>
</organism>
<feature type="domain" description="Glycosyl transferase family 1" evidence="1">
    <location>
        <begin position="190"/>
        <end position="361"/>
    </location>
</feature>
<dbReference type="CDD" id="cd03801">
    <property type="entry name" value="GT4_PimA-like"/>
    <property type="match status" value="1"/>
</dbReference>
<dbReference type="PANTHER" id="PTHR45947:SF3">
    <property type="entry name" value="SULFOQUINOVOSYL TRANSFERASE SQD2"/>
    <property type="match status" value="1"/>
</dbReference>
<dbReference type="Pfam" id="PF13439">
    <property type="entry name" value="Glyco_transf_4"/>
    <property type="match status" value="1"/>
</dbReference>
<dbReference type="PANTHER" id="PTHR45947">
    <property type="entry name" value="SULFOQUINOVOSYL TRANSFERASE SQD2"/>
    <property type="match status" value="1"/>
</dbReference>
<keyword evidence="4" id="KW-1185">Reference proteome</keyword>